<reference evidence="1 2" key="1">
    <citation type="submission" date="2018-11" db="EMBL/GenBank/DDBJ databases">
        <title>Trebonia kvetii gen.nov., sp.nov., a novel acidophilic actinobacterium, and proposal of the new actinobacterial family Treboniaceae fam. nov.</title>
        <authorList>
            <person name="Rapoport D."/>
            <person name="Sagova-Mareckova M."/>
            <person name="Sedlacek I."/>
            <person name="Provaznik J."/>
            <person name="Kralova S."/>
            <person name="Pavlinic D."/>
            <person name="Benes V."/>
            <person name="Kopecky J."/>
        </authorList>
    </citation>
    <scope>NUCLEOTIDE SEQUENCE [LARGE SCALE GENOMIC DNA]</scope>
    <source>
        <strain evidence="1 2">15Tr583</strain>
    </source>
</reference>
<dbReference type="EMBL" id="RPFW01000012">
    <property type="protein sequence ID" value="TVY99629.1"/>
    <property type="molecule type" value="Genomic_DNA"/>
</dbReference>
<organism evidence="1 2">
    <name type="scientific">Trebonia kvetii</name>
    <dbReference type="NCBI Taxonomy" id="2480626"/>
    <lineage>
        <taxon>Bacteria</taxon>
        <taxon>Bacillati</taxon>
        <taxon>Actinomycetota</taxon>
        <taxon>Actinomycetes</taxon>
        <taxon>Streptosporangiales</taxon>
        <taxon>Treboniaceae</taxon>
        <taxon>Trebonia</taxon>
    </lineage>
</organism>
<sequence length="66" mass="6750">MPEAADRSCVTARGSAWPAKTARAAATAAATSVVSAAAARTTQWAVIRRSGMGPRGPITRTGFPIH</sequence>
<evidence type="ECO:0000313" key="1">
    <source>
        <dbReference type="EMBL" id="TVY99629.1"/>
    </source>
</evidence>
<dbReference type="AlphaFoldDB" id="A0A6P2BL62"/>
<accession>A0A6P2BL62</accession>
<dbReference type="Proteomes" id="UP000460272">
    <property type="component" value="Unassembled WGS sequence"/>
</dbReference>
<protein>
    <submittedName>
        <fullName evidence="1">Uncharacterized protein</fullName>
    </submittedName>
</protein>
<evidence type="ECO:0000313" key="2">
    <source>
        <dbReference type="Proteomes" id="UP000460272"/>
    </source>
</evidence>
<dbReference type="RefSeq" id="WP_145862115.1">
    <property type="nucleotide sequence ID" value="NZ_RPFW01000012.1"/>
</dbReference>
<name>A0A6P2BL62_9ACTN</name>
<gene>
    <name evidence="1" type="ORF">EAS64_40885</name>
</gene>
<comment type="caution">
    <text evidence="1">The sequence shown here is derived from an EMBL/GenBank/DDBJ whole genome shotgun (WGS) entry which is preliminary data.</text>
</comment>
<keyword evidence="2" id="KW-1185">Reference proteome</keyword>
<proteinExistence type="predicted"/>